<keyword evidence="3" id="KW-1185">Reference proteome</keyword>
<keyword evidence="1" id="KW-0732">Signal</keyword>
<evidence type="ECO:0000256" key="1">
    <source>
        <dbReference type="SAM" id="SignalP"/>
    </source>
</evidence>
<accession>A0A9N7LQ30</accession>
<evidence type="ECO:0000313" key="3">
    <source>
        <dbReference type="Proteomes" id="UP001058626"/>
    </source>
</evidence>
<proteinExistence type="predicted"/>
<dbReference type="AlphaFoldDB" id="A0A9N7LQ30"/>
<dbReference type="EMBL" id="AP026367">
    <property type="protein sequence ID" value="BDN82451.1"/>
    <property type="molecule type" value="Genomic_DNA"/>
</dbReference>
<protein>
    <submittedName>
        <fullName evidence="2">Uncharacterized protein</fullName>
    </submittedName>
</protein>
<feature type="chain" id="PRO_5040483827" evidence="1">
    <location>
        <begin position="18"/>
        <end position="68"/>
    </location>
</feature>
<reference evidence="2" key="1">
    <citation type="submission" date="2022-06" db="EMBL/GenBank/DDBJ databases">
        <title>Complete genome sequence of Mycobacterium pseudoshottsii NJB1907-Z4.</title>
        <authorList>
            <person name="Komine T."/>
            <person name="Fukano H."/>
            <person name="Wada S."/>
        </authorList>
    </citation>
    <scope>NUCLEOTIDE SEQUENCE</scope>
    <source>
        <strain evidence="2">NJB1907-Z4</strain>
    </source>
</reference>
<evidence type="ECO:0000313" key="2">
    <source>
        <dbReference type="EMBL" id="BDN82451.1"/>
    </source>
</evidence>
<dbReference type="Proteomes" id="UP001058626">
    <property type="component" value="Chromosome"/>
</dbReference>
<name>A0A9N7LQ30_9MYCO</name>
<feature type="signal peptide" evidence="1">
    <location>
        <begin position="1"/>
        <end position="17"/>
    </location>
</feature>
<gene>
    <name evidence="2" type="ORF">NJB1907Z4_C26660</name>
</gene>
<organism evidence="2 3">
    <name type="scientific">Mycobacterium pseudoshottsii</name>
    <dbReference type="NCBI Taxonomy" id="265949"/>
    <lineage>
        <taxon>Bacteria</taxon>
        <taxon>Bacillati</taxon>
        <taxon>Actinomycetota</taxon>
        <taxon>Actinomycetes</taxon>
        <taxon>Mycobacteriales</taxon>
        <taxon>Mycobacteriaceae</taxon>
        <taxon>Mycobacterium</taxon>
        <taxon>Mycobacterium ulcerans group</taxon>
    </lineage>
</organism>
<sequence>MALAVLAAKTAGPAATAAPVALPPGCGVPVAVGVPAETAPTRYRAGLVSPAATAAAPATVVPAGGVAG</sequence>